<dbReference type="STRING" id="301148.B4135_2018"/>
<evidence type="ECO:0000313" key="4">
    <source>
        <dbReference type="Proteomes" id="UP000075683"/>
    </source>
</evidence>
<gene>
    <name evidence="2" type="ORF">B4135_2018</name>
    <name evidence="3" type="ORF">C6P37_12685</name>
</gene>
<dbReference type="EMBL" id="LQYT01000036">
    <property type="protein sequence ID" value="KYD20242.1"/>
    <property type="molecule type" value="Genomic_DNA"/>
</dbReference>
<sequence>MRKKIPKGFDRPKAAPCERLHFIGKMKGEKPDQAPAVNRLGPLASRWPTLQGSAEHGLGDAGR</sequence>
<reference evidence="2 4" key="1">
    <citation type="submission" date="2016-01" db="EMBL/GenBank/DDBJ databases">
        <title>Draft Genome Sequences of Seven Thermophilic Sporeformers Isolated from Foods.</title>
        <authorList>
            <person name="Berendsen E.M."/>
            <person name="Wells-Bennik M.H."/>
            <person name="Krawcyk A.O."/>
            <person name="De Jong A."/>
            <person name="Holsappel S."/>
            <person name="Eijlander R.T."/>
            <person name="Kuipers O.P."/>
        </authorList>
    </citation>
    <scope>NUCLEOTIDE SEQUENCE [LARGE SCALE GENOMIC DNA]</scope>
    <source>
        <strain evidence="2 4">B4135</strain>
    </source>
</reference>
<accession>A0A150M7R0</accession>
<evidence type="ECO:0000313" key="5">
    <source>
        <dbReference type="Proteomes" id="UP000257014"/>
    </source>
</evidence>
<evidence type="ECO:0000313" key="3">
    <source>
        <dbReference type="EMBL" id="REJ26917.1"/>
    </source>
</evidence>
<evidence type="ECO:0000313" key="2">
    <source>
        <dbReference type="EMBL" id="KYD20242.1"/>
    </source>
</evidence>
<dbReference type="Proteomes" id="UP000075683">
    <property type="component" value="Unassembled WGS sequence"/>
</dbReference>
<feature type="region of interest" description="Disordered" evidence="1">
    <location>
        <begin position="26"/>
        <end position="63"/>
    </location>
</feature>
<name>A0A150M7R0_9BACI</name>
<proteinExistence type="predicted"/>
<reference evidence="3 5" key="2">
    <citation type="submission" date="2018-03" db="EMBL/GenBank/DDBJ databases">
        <authorList>
            <person name="Keele B.F."/>
        </authorList>
    </citation>
    <scope>NUCLEOTIDE SEQUENCE [LARGE SCALE GENOMIC DNA]</scope>
    <source>
        <strain evidence="3">ZCTH4_d</strain>
    </source>
</reference>
<dbReference type="Proteomes" id="UP000257014">
    <property type="component" value="Unassembled WGS sequence"/>
</dbReference>
<comment type="caution">
    <text evidence="2">The sequence shown here is derived from an EMBL/GenBank/DDBJ whole genome shotgun (WGS) entry which is preliminary data.</text>
</comment>
<evidence type="ECO:0000256" key="1">
    <source>
        <dbReference type="SAM" id="MobiDB-lite"/>
    </source>
</evidence>
<organism evidence="2 4">
    <name type="scientific">Caldibacillus debilis</name>
    <dbReference type="NCBI Taxonomy" id="301148"/>
    <lineage>
        <taxon>Bacteria</taxon>
        <taxon>Bacillati</taxon>
        <taxon>Bacillota</taxon>
        <taxon>Bacilli</taxon>
        <taxon>Bacillales</taxon>
        <taxon>Bacillaceae</taxon>
        <taxon>Caldibacillus</taxon>
    </lineage>
</organism>
<dbReference type="EMBL" id="QEWE01000023">
    <property type="protein sequence ID" value="REJ26917.1"/>
    <property type="molecule type" value="Genomic_DNA"/>
</dbReference>
<protein>
    <submittedName>
        <fullName evidence="2">Uncharacterized protein</fullName>
    </submittedName>
</protein>
<dbReference type="AlphaFoldDB" id="A0A150M7R0"/>